<feature type="non-terminal residue" evidence="1">
    <location>
        <position position="331"/>
    </location>
</feature>
<protein>
    <submittedName>
        <fullName evidence="1">Uncharacterized protein</fullName>
    </submittedName>
</protein>
<sequence>VRAEAGIRFAAVLGKPLPPYRLRKCPGIQPPGGEGEAALDVTVATICPVDCPDGEGEATVDRVVQEEMAKANGSAHIDQQEASKINTMLTCLRKKMKAAQEMQNLAETKELLAVIRGETAAKIKPIKDNQTAAAVDMSARDAAHHLVQKEFENDEKALQKIKLTPKAVENFADEVEALATMCKDAAEAAAIRKLQEAALTSINENGKATSVEAAATADGIAENVKEKCHVRTLNLDFFVEHASMLAGAHCGSSFLQEHHMKQAADHIKELNFKAKAAMALHDDSNRLGHHMVQHLRRHTEHSGKDEHRPSIFLWLSLESALGFCVPSNTTA</sequence>
<organism evidence="1 2">
    <name type="scientific">Symbiodinium necroappetens</name>
    <dbReference type="NCBI Taxonomy" id="1628268"/>
    <lineage>
        <taxon>Eukaryota</taxon>
        <taxon>Sar</taxon>
        <taxon>Alveolata</taxon>
        <taxon>Dinophyceae</taxon>
        <taxon>Suessiales</taxon>
        <taxon>Symbiodiniaceae</taxon>
        <taxon>Symbiodinium</taxon>
    </lineage>
</organism>
<gene>
    <name evidence="1" type="ORF">SNEC2469_LOCUS27395</name>
</gene>
<evidence type="ECO:0000313" key="1">
    <source>
        <dbReference type="EMBL" id="CAE7862796.1"/>
    </source>
</evidence>
<reference evidence="1" key="1">
    <citation type="submission" date="2021-02" db="EMBL/GenBank/DDBJ databases">
        <authorList>
            <person name="Dougan E. K."/>
            <person name="Rhodes N."/>
            <person name="Thang M."/>
            <person name="Chan C."/>
        </authorList>
    </citation>
    <scope>NUCLEOTIDE SEQUENCE</scope>
</reference>
<dbReference type="AlphaFoldDB" id="A0A813AF55"/>
<accession>A0A813AF55</accession>
<dbReference type="EMBL" id="CAJNJA010057608">
    <property type="protein sequence ID" value="CAE7862796.1"/>
    <property type="molecule type" value="Genomic_DNA"/>
</dbReference>
<keyword evidence="2" id="KW-1185">Reference proteome</keyword>
<proteinExistence type="predicted"/>
<name>A0A813AF55_9DINO</name>
<dbReference type="Proteomes" id="UP000601435">
    <property type="component" value="Unassembled WGS sequence"/>
</dbReference>
<dbReference type="OrthoDB" id="421724at2759"/>
<evidence type="ECO:0000313" key="2">
    <source>
        <dbReference type="Proteomes" id="UP000601435"/>
    </source>
</evidence>
<comment type="caution">
    <text evidence="1">The sequence shown here is derived from an EMBL/GenBank/DDBJ whole genome shotgun (WGS) entry which is preliminary data.</text>
</comment>